<dbReference type="AlphaFoldDB" id="A0A8K1G6Z5"/>
<accession>A0A8K1G6Z5</accession>
<dbReference type="OrthoDB" id="6764170at2759"/>
<evidence type="ECO:0000256" key="1">
    <source>
        <dbReference type="SAM" id="SignalP"/>
    </source>
</evidence>
<dbReference type="Proteomes" id="UP000796761">
    <property type="component" value="Unassembled WGS sequence"/>
</dbReference>
<protein>
    <submittedName>
        <fullName evidence="2">Uncharacterized protein</fullName>
    </submittedName>
</protein>
<evidence type="ECO:0000313" key="2">
    <source>
        <dbReference type="EMBL" id="TRZ12757.1"/>
    </source>
</evidence>
<sequence length="174" mass="18639">MIASSWNLLLVLAHSDSRTTAAAGGSLIVSLLLGLAGVTPVPASREGEPGGGVCDLAPAKFTEESKVGVERNGSEEGLTLLEEVKPHKVLKPAAAADGRQGGMYLKFNKGKWRILHLRRNSPMHQHRLASSSAEKDLGVLVDNRLSMSQQCPGGQEGQWNPGVHWGEQCQQVRE</sequence>
<evidence type="ECO:0000313" key="3">
    <source>
        <dbReference type="Proteomes" id="UP000796761"/>
    </source>
</evidence>
<proteinExistence type="predicted"/>
<organism evidence="2 3">
    <name type="scientific">Zosterops borbonicus</name>
    <dbReference type="NCBI Taxonomy" id="364589"/>
    <lineage>
        <taxon>Eukaryota</taxon>
        <taxon>Metazoa</taxon>
        <taxon>Chordata</taxon>
        <taxon>Craniata</taxon>
        <taxon>Vertebrata</taxon>
        <taxon>Euteleostomi</taxon>
        <taxon>Archelosauria</taxon>
        <taxon>Archosauria</taxon>
        <taxon>Dinosauria</taxon>
        <taxon>Saurischia</taxon>
        <taxon>Theropoda</taxon>
        <taxon>Coelurosauria</taxon>
        <taxon>Aves</taxon>
        <taxon>Neognathae</taxon>
        <taxon>Neoaves</taxon>
        <taxon>Telluraves</taxon>
        <taxon>Australaves</taxon>
        <taxon>Passeriformes</taxon>
        <taxon>Sylvioidea</taxon>
        <taxon>Zosteropidae</taxon>
        <taxon>Zosterops</taxon>
    </lineage>
</organism>
<gene>
    <name evidence="2" type="ORF">HGM15179_014347</name>
</gene>
<feature type="signal peptide" evidence="1">
    <location>
        <begin position="1"/>
        <end position="22"/>
    </location>
</feature>
<dbReference type="EMBL" id="SWJQ01000568">
    <property type="protein sequence ID" value="TRZ12757.1"/>
    <property type="molecule type" value="Genomic_DNA"/>
</dbReference>
<reference evidence="2" key="1">
    <citation type="submission" date="2019-04" db="EMBL/GenBank/DDBJ databases">
        <title>Genome assembly of Zosterops borbonicus 15179.</title>
        <authorList>
            <person name="Leroy T."/>
            <person name="Anselmetti Y."/>
            <person name="Tilak M.-K."/>
            <person name="Nabholz B."/>
        </authorList>
    </citation>
    <scope>NUCLEOTIDE SEQUENCE</scope>
    <source>
        <strain evidence="2">HGM_15179</strain>
        <tissue evidence="2">Muscle</tissue>
    </source>
</reference>
<comment type="caution">
    <text evidence="2">The sequence shown here is derived from an EMBL/GenBank/DDBJ whole genome shotgun (WGS) entry which is preliminary data.</text>
</comment>
<name>A0A8K1G6Z5_9PASS</name>
<keyword evidence="1" id="KW-0732">Signal</keyword>
<keyword evidence="3" id="KW-1185">Reference proteome</keyword>
<feature type="chain" id="PRO_5035476794" evidence="1">
    <location>
        <begin position="23"/>
        <end position="174"/>
    </location>
</feature>